<dbReference type="PANTHER" id="PTHR11076">
    <property type="entry name" value="DNA REPAIR POLYMERASE UMUC / TRANSFERASE FAMILY MEMBER"/>
    <property type="match status" value="1"/>
</dbReference>
<reference evidence="1 2" key="1">
    <citation type="submission" date="2017-09" db="EMBL/GenBank/DDBJ databases">
        <authorList>
            <consortium name="International Durum Wheat Genome Sequencing Consortium (IDWGSC)"/>
            <person name="Milanesi L."/>
        </authorList>
    </citation>
    <scope>NUCLEOTIDE SEQUENCE [LARGE SCALE GENOMIC DNA]</scope>
    <source>
        <strain evidence="2">cv. Svevo</strain>
    </source>
</reference>
<dbReference type="EMBL" id="LT934119">
    <property type="protein sequence ID" value="VAI12131.1"/>
    <property type="molecule type" value="Genomic_DNA"/>
</dbReference>
<dbReference type="Proteomes" id="UP000324705">
    <property type="component" value="Chromosome 5A"/>
</dbReference>
<name>A0A9R0TJ86_TRITD</name>
<protein>
    <submittedName>
        <fullName evidence="1">Uncharacterized protein</fullName>
    </submittedName>
</protein>
<dbReference type="FunFam" id="1.10.150.810:FF:000003">
    <property type="entry name" value="DNA polymerase kappa subunit"/>
    <property type="match status" value="1"/>
</dbReference>
<dbReference type="Gramene" id="TRITD5Av1G003360.1">
    <property type="protein sequence ID" value="TRITD5Av1G003360.1"/>
    <property type="gene ID" value="TRITD5Av1G003360"/>
</dbReference>
<dbReference type="AlphaFoldDB" id="A0A9R0TJ86"/>
<dbReference type="GO" id="GO:0003887">
    <property type="term" value="F:DNA-directed DNA polymerase activity"/>
    <property type="evidence" value="ECO:0007669"/>
    <property type="project" value="TreeGrafter"/>
</dbReference>
<dbReference type="GO" id="GO:0042276">
    <property type="term" value="P:error-prone translesion synthesis"/>
    <property type="evidence" value="ECO:0007669"/>
    <property type="project" value="TreeGrafter"/>
</dbReference>
<dbReference type="InterPro" id="IPR050116">
    <property type="entry name" value="DNA_polymerase-Y"/>
</dbReference>
<dbReference type="Gene3D" id="1.10.150.810">
    <property type="match status" value="1"/>
</dbReference>
<sequence>MSSAAGTPSDCGGDRPWQSYHTAYTNAKAEMEGVDKEKVQKMIYEMSKGSKYFENEQKKEAITKLKIKHLGAQCAKLTDNDISHVQKHLQVLQPGSSLSPTHTTWYFSLSLEQLFKLEKRRQEGPCLADV</sequence>
<keyword evidence="2" id="KW-1185">Reference proteome</keyword>
<dbReference type="PANTHER" id="PTHR11076:SF33">
    <property type="entry name" value="DNA POLYMERASE KAPPA"/>
    <property type="match status" value="1"/>
</dbReference>
<proteinExistence type="predicted"/>
<dbReference type="GO" id="GO:0005634">
    <property type="term" value="C:nucleus"/>
    <property type="evidence" value="ECO:0007669"/>
    <property type="project" value="TreeGrafter"/>
</dbReference>
<evidence type="ECO:0000313" key="2">
    <source>
        <dbReference type="Proteomes" id="UP000324705"/>
    </source>
</evidence>
<evidence type="ECO:0000313" key="1">
    <source>
        <dbReference type="EMBL" id="VAI12131.1"/>
    </source>
</evidence>
<gene>
    <name evidence="1" type="ORF">TRITD_5Av1G003360</name>
</gene>
<accession>A0A9R0TJ86</accession>
<organism evidence="1 2">
    <name type="scientific">Triticum turgidum subsp. durum</name>
    <name type="common">Durum wheat</name>
    <name type="synonym">Triticum durum</name>
    <dbReference type="NCBI Taxonomy" id="4567"/>
    <lineage>
        <taxon>Eukaryota</taxon>
        <taxon>Viridiplantae</taxon>
        <taxon>Streptophyta</taxon>
        <taxon>Embryophyta</taxon>
        <taxon>Tracheophyta</taxon>
        <taxon>Spermatophyta</taxon>
        <taxon>Magnoliopsida</taxon>
        <taxon>Liliopsida</taxon>
        <taxon>Poales</taxon>
        <taxon>Poaceae</taxon>
        <taxon>BOP clade</taxon>
        <taxon>Pooideae</taxon>
        <taxon>Triticodae</taxon>
        <taxon>Triticeae</taxon>
        <taxon>Triticinae</taxon>
        <taxon>Triticum</taxon>
    </lineage>
</organism>